<name>A0A151JH45_9VIBR</name>
<dbReference type="EMBL" id="LOMK01000001">
    <property type="protein sequence ID" value="KYN24903.1"/>
    <property type="molecule type" value="Genomic_DNA"/>
</dbReference>
<protein>
    <submittedName>
        <fullName evidence="1">Uncharacterized protein</fullName>
    </submittedName>
</protein>
<evidence type="ECO:0000313" key="1">
    <source>
        <dbReference type="EMBL" id="KYN24903.1"/>
    </source>
</evidence>
<comment type="caution">
    <text evidence="1">The sequence shown here is derived from an EMBL/GenBank/DDBJ whole genome shotgun (WGS) entry which is preliminary data.</text>
</comment>
<dbReference type="AlphaFoldDB" id="A0A151JH45"/>
<proteinExistence type="predicted"/>
<evidence type="ECO:0000313" key="2">
    <source>
        <dbReference type="Proteomes" id="UP000075349"/>
    </source>
</evidence>
<dbReference type="Proteomes" id="UP000075349">
    <property type="component" value="Unassembled WGS sequence"/>
</dbReference>
<accession>A0A151JH45</accession>
<organism evidence="1 2">
    <name type="scientific">Vibrio cidicii</name>
    <dbReference type="NCBI Taxonomy" id="1763883"/>
    <lineage>
        <taxon>Bacteria</taxon>
        <taxon>Pseudomonadati</taxon>
        <taxon>Pseudomonadota</taxon>
        <taxon>Gammaproteobacteria</taxon>
        <taxon>Vibrionales</taxon>
        <taxon>Vibrionaceae</taxon>
        <taxon>Vibrio</taxon>
    </lineage>
</organism>
<gene>
    <name evidence="1" type="ORF">AUQ44_03475</name>
</gene>
<sequence>MSREKTILEELESLIKIDHPYYEELIKCGVNENEAWIRAMARYFLDIDDSYESIDIYRDVIYDEYCLKDRKAHSHYFETHGVYILDEIDKDKVQSLKNLNIDYKIVSEIFNSLSDEDLKAELERREKAVSQEQELDFDDGLDIEVQELELKLLGDDDLDFNDE</sequence>
<reference evidence="2" key="1">
    <citation type="submission" date="2015-12" db="EMBL/GenBank/DDBJ databases">
        <authorList>
            <person name="Tarr C.L."/>
            <person name="Gladney L.M."/>
        </authorList>
    </citation>
    <scope>NUCLEOTIDE SEQUENCE [LARGE SCALE GENOMIC DNA]</scope>
    <source>
        <strain evidence="2">2756-81</strain>
    </source>
</reference>